<dbReference type="AlphaFoldDB" id="A0A383BEW7"/>
<feature type="non-terminal residue" evidence="2">
    <location>
        <position position="1"/>
    </location>
</feature>
<dbReference type="GO" id="GO:0030145">
    <property type="term" value="F:manganese ion binding"/>
    <property type="evidence" value="ECO:0007669"/>
    <property type="project" value="InterPro"/>
</dbReference>
<gene>
    <name evidence="2" type="ORF">METZ01_LOCUS471217</name>
</gene>
<dbReference type="EMBL" id="UINC01199774">
    <property type="protein sequence ID" value="SVE18363.1"/>
    <property type="molecule type" value="Genomic_DNA"/>
</dbReference>
<dbReference type="SMART" id="SM01011">
    <property type="entry name" value="AMP_N"/>
    <property type="match status" value="1"/>
</dbReference>
<name>A0A383BEW7_9ZZZZ</name>
<proteinExistence type="predicted"/>
<dbReference type="InterPro" id="IPR007865">
    <property type="entry name" value="Aminopep_P_N"/>
</dbReference>
<accession>A0A383BEW7</accession>
<evidence type="ECO:0000259" key="1">
    <source>
        <dbReference type="SMART" id="SM01011"/>
    </source>
</evidence>
<organism evidence="2">
    <name type="scientific">marine metagenome</name>
    <dbReference type="NCBI Taxonomy" id="408172"/>
    <lineage>
        <taxon>unclassified sequences</taxon>
        <taxon>metagenomes</taxon>
        <taxon>ecological metagenomes</taxon>
    </lineage>
</organism>
<sequence length="230" mass="26156">VKNKKKVYSGIFRDGGAGVSARSRFRNRRLALMKAENKLMAITGVPYGPGGETVWAYAHCPTYQEPAIMYLTGINQSNVILLLDPHSKESDEILFVGKKDLNQEFWDGIRFGVGDKKNLKEVQTVTGIKDVRDADDFEKILKQCFARQKSKKMGTLWMEGTKNGKKAVVKNDHNWNFKKKLSRSLKAWGAPTGSLKNIMKNHFDLRLPLDKYDISNTRKAQEITEEAFKK</sequence>
<dbReference type="InterPro" id="IPR029149">
    <property type="entry name" value="Creatin/AminoP/Spt16_N"/>
</dbReference>
<protein>
    <recommendedName>
        <fullName evidence="1">Aminopeptidase P N-terminal domain-containing protein</fullName>
    </recommendedName>
</protein>
<evidence type="ECO:0000313" key="2">
    <source>
        <dbReference type="EMBL" id="SVE18363.1"/>
    </source>
</evidence>
<dbReference type="SUPFAM" id="SSF53092">
    <property type="entry name" value="Creatinase/prolidase N-terminal domain"/>
    <property type="match status" value="1"/>
</dbReference>
<dbReference type="Pfam" id="PF05195">
    <property type="entry name" value="AMP_N"/>
    <property type="match status" value="1"/>
</dbReference>
<dbReference type="GO" id="GO:0070006">
    <property type="term" value="F:metalloaminopeptidase activity"/>
    <property type="evidence" value="ECO:0007669"/>
    <property type="project" value="InterPro"/>
</dbReference>
<dbReference type="Gene3D" id="3.40.350.10">
    <property type="entry name" value="Creatinase/prolidase N-terminal domain"/>
    <property type="match status" value="1"/>
</dbReference>
<feature type="non-terminal residue" evidence="2">
    <location>
        <position position="230"/>
    </location>
</feature>
<feature type="domain" description="Aminopeptidase P N-terminal" evidence="1">
    <location>
        <begin position="20"/>
        <end position="154"/>
    </location>
</feature>
<reference evidence="2" key="1">
    <citation type="submission" date="2018-05" db="EMBL/GenBank/DDBJ databases">
        <authorList>
            <person name="Lanie J.A."/>
            <person name="Ng W.-L."/>
            <person name="Kazmierczak K.M."/>
            <person name="Andrzejewski T.M."/>
            <person name="Davidsen T.M."/>
            <person name="Wayne K.J."/>
            <person name="Tettelin H."/>
            <person name="Glass J.I."/>
            <person name="Rusch D."/>
            <person name="Podicherti R."/>
            <person name="Tsui H.-C.T."/>
            <person name="Winkler M.E."/>
        </authorList>
    </citation>
    <scope>NUCLEOTIDE SEQUENCE</scope>
</reference>